<evidence type="ECO:0000313" key="1">
    <source>
        <dbReference type="EMBL" id="CDY64709.1"/>
    </source>
</evidence>
<proteinExistence type="predicted"/>
<evidence type="ECO:0000313" key="2">
    <source>
        <dbReference type="Proteomes" id="UP000028999"/>
    </source>
</evidence>
<reference evidence="1 2" key="1">
    <citation type="journal article" date="2014" name="Science">
        <title>Plant genetics. Early allopolyploid evolution in the post-Neolithic Brassica napus oilseed genome.</title>
        <authorList>
            <person name="Chalhoub B."/>
            <person name="Denoeud F."/>
            <person name="Liu S."/>
            <person name="Parkin I.A."/>
            <person name="Tang H."/>
            <person name="Wang X."/>
            <person name="Chiquet J."/>
            <person name="Belcram H."/>
            <person name="Tong C."/>
            <person name="Samans B."/>
            <person name="Correa M."/>
            <person name="Da Silva C."/>
            <person name="Just J."/>
            <person name="Falentin C."/>
            <person name="Koh C.S."/>
            <person name="Le Clainche I."/>
            <person name="Bernard M."/>
            <person name="Bento P."/>
            <person name="Noel B."/>
            <person name="Labadie K."/>
            <person name="Alberti A."/>
            <person name="Charles M."/>
            <person name="Arnaud D."/>
            <person name="Guo H."/>
            <person name="Daviaud C."/>
            <person name="Alamery S."/>
            <person name="Jabbari K."/>
            <person name="Zhao M."/>
            <person name="Edger P.P."/>
            <person name="Chelaifa H."/>
            <person name="Tack D."/>
            <person name="Lassalle G."/>
            <person name="Mestiri I."/>
            <person name="Schnel N."/>
            <person name="Le Paslier M.C."/>
            <person name="Fan G."/>
            <person name="Renault V."/>
            <person name="Bayer P.E."/>
            <person name="Golicz A.A."/>
            <person name="Manoli S."/>
            <person name="Lee T.H."/>
            <person name="Thi V.H."/>
            <person name="Chalabi S."/>
            <person name="Hu Q."/>
            <person name="Fan C."/>
            <person name="Tollenaere R."/>
            <person name="Lu Y."/>
            <person name="Battail C."/>
            <person name="Shen J."/>
            <person name="Sidebottom C.H."/>
            <person name="Wang X."/>
            <person name="Canaguier A."/>
            <person name="Chauveau A."/>
            <person name="Berard A."/>
            <person name="Deniot G."/>
            <person name="Guan M."/>
            <person name="Liu Z."/>
            <person name="Sun F."/>
            <person name="Lim Y.P."/>
            <person name="Lyons E."/>
            <person name="Town C.D."/>
            <person name="Bancroft I."/>
            <person name="Wang X."/>
            <person name="Meng J."/>
            <person name="Ma J."/>
            <person name="Pires J.C."/>
            <person name="King G.J."/>
            <person name="Brunel D."/>
            <person name="Delourme R."/>
            <person name="Renard M."/>
            <person name="Aury J.M."/>
            <person name="Adams K.L."/>
            <person name="Batley J."/>
            <person name="Snowdon R.J."/>
            <person name="Tost J."/>
            <person name="Edwards D."/>
            <person name="Zhou Y."/>
            <person name="Hua W."/>
            <person name="Sharpe A.G."/>
            <person name="Paterson A.H."/>
            <person name="Guan C."/>
            <person name="Wincker P."/>
        </authorList>
    </citation>
    <scope>NUCLEOTIDE SEQUENCE [LARGE SCALE GENOMIC DNA]</scope>
    <source>
        <strain evidence="2">cv. Darmor-bzh</strain>
    </source>
</reference>
<dbReference type="Gramene" id="CDY64709">
    <property type="protein sequence ID" value="CDY64709"/>
    <property type="gene ID" value="GSBRNA2T00042583001"/>
</dbReference>
<dbReference type="Proteomes" id="UP000028999">
    <property type="component" value="Unassembled WGS sequence"/>
</dbReference>
<accession>A0A078JDH9</accession>
<dbReference type="EMBL" id="LK034526">
    <property type="protein sequence ID" value="CDY64709.1"/>
    <property type="molecule type" value="Genomic_DNA"/>
</dbReference>
<organism evidence="1 2">
    <name type="scientific">Brassica napus</name>
    <name type="common">Rape</name>
    <dbReference type="NCBI Taxonomy" id="3708"/>
    <lineage>
        <taxon>Eukaryota</taxon>
        <taxon>Viridiplantae</taxon>
        <taxon>Streptophyta</taxon>
        <taxon>Embryophyta</taxon>
        <taxon>Tracheophyta</taxon>
        <taxon>Spermatophyta</taxon>
        <taxon>Magnoliopsida</taxon>
        <taxon>eudicotyledons</taxon>
        <taxon>Gunneridae</taxon>
        <taxon>Pentapetalae</taxon>
        <taxon>rosids</taxon>
        <taxon>malvids</taxon>
        <taxon>Brassicales</taxon>
        <taxon>Brassicaceae</taxon>
        <taxon>Brassiceae</taxon>
        <taxon>Brassica</taxon>
    </lineage>
</organism>
<name>A0A078JDH9_BRANA</name>
<dbReference type="PaxDb" id="3708-A0A078JDH9"/>
<keyword evidence="2" id="KW-1185">Reference proteome</keyword>
<sequence length="44" mass="5007">MARLLANSTSRSLLDDVHFSNIRFEYPELLWFKGFQCIGSSGKA</sequence>
<dbReference type="AlphaFoldDB" id="A0A078JDH9"/>
<protein>
    <submittedName>
        <fullName evidence="1">BnaA06g38680D protein</fullName>
    </submittedName>
</protein>
<gene>
    <name evidence="1" type="primary">BnaA06g38680D</name>
    <name evidence="1" type="ORF">GSBRNA2T00042583001</name>
</gene>